<protein>
    <submittedName>
        <fullName evidence="1">Uncharacterized protein</fullName>
    </submittedName>
</protein>
<dbReference type="AlphaFoldDB" id="B9JL65"/>
<dbReference type="EMBL" id="CP000629">
    <property type="protein sequence ID" value="ACM30657.1"/>
    <property type="molecule type" value="Genomic_DNA"/>
</dbReference>
<gene>
    <name evidence="1" type="ordered locus">Arad_9657</name>
</gene>
<accession>B9JL65</accession>
<evidence type="ECO:0000313" key="2">
    <source>
        <dbReference type="Proteomes" id="UP000001600"/>
    </source>
</evidence>
<dbReference type="Proteomes" id="UP000001600">
    <property type="component" value="Chromosome 2"/>
</dbReference>
<dbReference type="STRING" id="311403.Arad_9657"/>
<dbReference type="KEGG" id="ara:Arad_9657"/>
<name>B9JL65_RHIR8</name>
<reference evidence="1 2" key="1">
    <citation type="journal article" date="2009" name="J. Bacteriol.">
        <title>Genome sequences of three Agrobacterium biovars help elucidate the evolution of multichromosome genomes in bacteria.</title>
        <authorList>
            <person name="Slater S.C."/>
            <person name="Goldman B.S."/>
            <person name="Goodner B."/>
            <person name="Setubal J.C."/>
            <person name="Farrand S.K."/>
            <person name="Nester E.W."/>
            <person name="Burr T.J."/>
            <person name="Banta L."/>
            <person name="Dickerman A.W."/>
            <person name="Paulsen I."/>
            <person name="Otten L."/>
            <person name="Suen G."/>
            <person name="Welch R."/>
            <person name="Almeida N.F."/>
            <person name="Arnold F."/>
            <person name="Burton O.T."/>
            <person name="Du Z."/>
            <person name="Ewing A."/>
            <person name="Godsy E."/>
            <person name="Heisel S."/>
            <person name="Houmiel K.L."/>
            <person name="Jhaveri J."/>
            <person name="Lu J."/>
            <person name="Miller N.M."/>
            <person name="Norton S."/>
            <person name="Chen Q."/>
            <person name="Phoolcharoen W."/>
            <person name="Ohlin V."/>
            <person name="Ondrusek D."/>
            <person name="Pride N."/>
            <person name="Stricklin S.L."/>
            <person name="Sun J."/>
            <person name="Wheeler C."/>
            <person name="Wilson L."/>
            <person name="Zhu H."/>
            <person name="Wood D.W."/>
        </authorList>
    </citation>
    <scope>NUCLEOTIDE SEQUENCE [LARGE SCALE GENOMIC DNA]</scope>
    <source>
        <strain evidence="2">K84 / ATCC BAA-868</strain>
    </source>
</reference>
<proteinExistence type="predicted"/>
<sequence length="99" mass="11087">MIALKFAAHCHSMQRMLWSVATAPNDSITRPSTPQLRWAGFAYQAVVFRVQRPLMVRKPNSSTSHDTGEHPATPALRAMERILSGCRAVRFIQMTSFAS</sequence>
<organism evidence="1 2">
    <name type="scientific">Rhizobium rhizogenes (strain K84 / ATCC BAA-868)</name>
    <name type="common">Agrobacterium radiobacter</name>
    <dbReference type="NCBI Taxonomy" id="311403"/>
    <lineage>
        <taxon>Bacteria</taxon>
        <taxon>Pseudomonadati</taxon>
        <taxon>Pseudomonadota</taxon>
        <taxon>Alphaproteobacteria</taxon>
        <taxon>Hyphomicrobiales</taxon>
        <taxon>Rhizobiaceae</taxon>
        <taxon>Rhizobium/Agrobacterium group</taxon>
        <taxon>Rhizobium</taxon>
    </lineage>
</organism>
<evidence type="ECO:0000313" key="1">
    <source>
        <dbReference type="EMBL" id="ACM30657.1"/>
    </source>
</evidence>
<dbReference type="HOGENOM" id="CLU_2314171_0_0_5"/>